<dbReference type="InterPro" id="IPR011251">
    <property type="entry name" value="Luciferase-like_dom"/>
</dbReference>
<dbReference type="InterPro" id="IPR050766">
    <property type="entry name" value="Bact_Lucif_Oxidored"/>
</dbReference>
<comment type="caution">
    <text evidence="2">The sequence shown here is derived from an EMBL/GenBank/DDBJ whole genome shotgun (WGS) entry which is preliminary data.</text>
</comment>
<dbReference type="Gene3D" id="3.20.20.30">
    <property type="entry name" value="Luciferase-like domain"/>
    <property type="match status" value="1"/>
</dbReference>
<gene>
    <name evidence="2" type="ORF">GCM10023320_79760</name>
</gene>
<reference evidence="3" key="1">
    <citation type="journal article" date="2019" name="Int. J. Syst. Evol. Microbiol.">
        <title>The Global Catalogue of Microorganisms (GCM) 10K type strain sequencing project: providing services to taxonomists for standard genome sequencing and annotation.</title>
        <authorList>
            <consortium name="The Broad Institute Genomics Platform"/>
            <consortium name="The Broad Institute Genome Sequencing Center for Infectious Disease"/>
            <person name="Wu L."/>
            <person name="Ma J."/>
        </authorList>
    </citation>
    <scope>NUCLEOTIDE SEQUENCE [LARGE SCALE GENOMIC DNA]</scope>
    <source>
        <strain evidence="3">JCM 18302</strain>
    </source>
</reference>
<feature type="domain" description="Luciferase-like" evidence="1">
    <location>
        <begin position="31"/>
        <end position="186"/>
    </location>
</feature>
<dbReference type="SUPFAM" id="SSF51679">
    <property type="entry name" value="Bacterial luciferase-like"/>
    <property type="match status" value="1"/>
</dbReference>
<protein>
    <recommendedName>
        <fullName evidence="1">Luciferase-like domain-containing protein</fullName>
    </recommendedName>
</protein>
<dbReference type="Proteomes" id="UP001500804">
    <property type="component" value="Unassembled WGS sequence"/>
</dbReference>
<evidence type="ECO:0000313" key="3">
    <source>
        <dbReference type="Proteomes" id="UP001500804"/>
    </source>
</evidence>
<dbReference type="Pfam" id="PF00296">
    <property type="entry name" value="Bac_luciferase"/>
    <property type="match status" value="1"/>
</dbReference>
<dbReference type="InterPro" id="IPR036661">
    <property type="entry name" value="Luciferase-like_sf"/>
</dbReference>
<dbReference type="PANTHER" id="PTHR30137:SF6">
    <property type="entry name" value="LUCIFERASE-LIKE MONOOXYGENASE"/>
    <property type="match status" value="1"/>
</dbReference>
<dbReference type="PANTHER" id="PTHR30137">
    <property type="entry name" value="LUCIFERASE-LIKE MONOOXYGENASE"/>
    <property type="match status" value="1"/>
</dbReference>
<organism evidence="2 3">
    <name type="scientific">Pseudonocardia adelaidensis</name>
    <dbReference type="NCBI Taxonomy" id="648754"/>
    <lineage>
        <taxon>Bacteria</taxon>
        <taxon>Bacillati</taxon>
        <taxon>Actinomycetota</taxon>
        <taxon>Actinomycetes</taxon>
        <taxon>Pseudonocardiales</taxon>
        <taxon>Pseudonocardiaceae</taxon>
        <taxon>Pseudonocardia</taxon>
    </lineage>
</organism>
<sequence length="216" mass="23120">MLGIGNGDKAPDYGSQIDAIMSFVRGTARRSEGERLHVLPAEGADLDVWILGSSAGVSAQEAGGHGLPFAVAYHVMPHAVLEAIDAYRIAFRPSDALSRPHIAVSADVVVGPDDDTARELAAPYAEWVLGIRSGRGALPYVTPAEARARNWTDEERATVADRVATQFVGSPATVAGQLEKLARVTGADELVITTITTNHADRMRSFELLAKEWYGR</sequence>
<accession>A0ABP9P5G1</accession>
<name>A0ABP9P5G1_9PSEU</name>
<proteinExistence type="predicted"/>
<dbReference type="EMBL" id="BAABJO010000051">
    <property type="protein sequence ID" value="GAA5141149.1"/>
    <property type="molecule type" value="Genomic_DNA"/>
</dbReference>
<evidence type="ECO:0000313" key="2">
    <source>
        <dbReference type="EMBL" id="GAA5141149.1"/>
    </source>
</evidence>
<evidence type="ECO:0000259" key="1">
    <source>
        <dbReference type="Pfam" id="PF00296"/>
    </source>
</evidence>
<keyword evidence="3" id="KW-1185">Reference proteome</keyword>